<keyword evidence="3" id="KW-1185">Reference proteome</keyword>
<protein>
    <submittedName>
        <fullName evidence="2">Uncharacterized protein</fullName>
    </submittedName>
</protein>
<reference evidence="3" key="1">
    <citation type="submission" date="2024-07" db="EMBL/GenBank/DDBJ databases">
        <title>Two chromosome-level genome assemblies of Korean endemic species Abeliophyllum distichum and Forsythia ovata (Oleaceae).</title>
        <authorList>
            <person name="Jang H."/>
        </authorList>
    </citation>
    <scope>NUCLEOTIDE SEQUENCE [LARGE SCALE GENOMIC DNA]</scope>
</reference>
<dbReference type="AlphaFoldDB" id="A0ABD1SGE8"/>
<sequence length="113" mass="12675">MPLYKFMENEPIQFPANQTYKKNEACKPFDVEISNSIPVWRNCSNICSRCLRVSHSCLHSQKEPSGSATDARESTETSTKIKLDIEPLKVVVMAGDDVPKFLATPSSFEGSQY</sequence>
<feature type="compositionally biased region" description="Polar residues" evidence="1">
    <location>
        <begin position="58"/>
        <end position="68"/>
    </location>
</feature>
<organism evidence="2 3">
    <name type="scientific">Abeliophyllum distichum</name>
    <dbReference type="NCBI Taxonomy" id="126358"/>
    <lineage>
        <taxon>Eukaryota</taxon>
        <taxon>Viridiplantae</taxon>
        <taxon>Streptophyta</taxon>
        <taxon>Embryophyta</taxon>
        <taxon>Tracheophyta</taxon>
        <taxon>Spermatophyta</taxon>
        <taxon>Magnoliopsida</taxon>
        <taxon>eudicotyledons</taxon>
        <taxon>Gunneridae</taxon>
        <taxon>Pentapetalae</taxon>
        <taxon>asterids</taxon>
        <taxon>lamiids</taxon>
        <taxon>Lamiales</taxon>
        <taxon>Oleaceae</taxon>
        <taxon>Forsythieae</taxon>
        <taxon>Abeliophyllum</taxon>
    </lineage>
</organism>
<name>A0ABD1SGE8_9LAMI</name>
<feature type="compositionally biased region" description="Basic and acidic residues" evidence="1">
    <location>
        <begin position="70"/>
        <end position="79"/>
    </location>
</feature>
<evidence type="ECO:0000256" key="1">
    <source>
        <dbReference type="SAM" id="MobiDB-lite"/>
    </source>
</evidence>
<proteinExistence type="predicted"/>
<gene>
    <name evidence="2" type="ORF">Adt_25362</name>
</gene>
<dbReference type="Proteomes" id="UP001604336">
    <property type="component" value="Unassembled WGS sequence"/>
</dbReference>
<accession>A0ABD1SGE8</accession>
<dbReference type="EMBL" id="JBFOLK010000007">
    <property type="protein sequence ID" value="KAL2499812.1"/>
    <property type="molecule type" value="Genomic_DNA"/>
</dbReference>
<feature type="region of interest" description="Disordered" evidence="1">
    <location>
        <begin position="58"/>
        <end position="79"/>
    </location>
</feature>
<comment type="caution">
    <text evidence="2">The sequence shown here is derived from an EMBL/GenBank/DDBJ whole genome shotgun (WGS) entry which is preliminary data.</text>
</comment>
<evidence type="ECO:0000313" key="2">
    <source>
        <dbReference type="EMBL" id="KAL2499812.1"/>
    </source>
</evidence>
<evidence type="ECO:0000313" key="3">
    <source>
        <dbReference type="Proteomes" id="UP001604336"/>
    </source>
</evidence>